<organism evidence="7 8">
    <name type="scientific">Stigmatella aurantiaca</name>
    <dbReference type="NCBI Taxonomy" id="41"/>
    <lineage>
        <taxon>Bacteria</taxon>
        <taxon>Pseudomonadati</taxon>
        <taxon>Myxococcota</taxon>
        <taxon>Myxococcia</taxon>
        <taxon>Myxococcales</taxon>
        <taxon>Cystobacterineae</taxon>
        <taxon>Archangiaceae</taxon>
        <taxon>Stigmatella</taxon>
    </lineage>
</organism>
<dbReference type="Pfam" id="PF07591">
    <property type="entry name" value="PT-HINT"/>
    <property type="match status" value="1"/>
</dbReference>
<dbReference type="Pfam" id="PF13517">
    <property type="entry name" value="FG-GAP_3"/>
    <property type="match status" value="1"/>
</dbReference>
<dbReference type="InterPro" id="IPR028994">
    <property type="entry name" value="Integrin_alpha_N"/>
</dbReference>
<dbReference type="RefSeq" id="WP_177241330.1">
    <property type="nucleotide sequence ID" value="NZ_FOAP01000002.1"/>
</dbReference>
<dbReference type="InterPro" id="IPR036844">
    <property type="entry name" value="Hint_dom_sf"/>
</dbReference>
<keyword evidence="1 5" id="KW-0732">Signal</keyword>
<feature type="signal peptide" evidence="5">
    <location>
        <begin position="1"/>
        <end position="28"/>
    </location>
</feature>
<evidence type="ECO:0000256" key="2">
    <source>
        <dbReference type="ARBA" id="ARBA00022737"/>
    </source>
</evidence>
<dbReference type="SUPFAM" id="SSF69318">
    <property type="entry name" value="Integrin alpha N-terminal domain"/>
    <property type="match status" value="1"/>
</dbReference>
<dbReference type="PANTHER" id="PTHR32305">
    <property type="match status" value="1"/>
</dbReference>
<protein>
    <submittedName>
        <fullName evidence="7">RHS repeat-associated core domain-containing protein</fullName>
    </submittedName>
</protein>
<evidence type="ECO:0000313" key="7">
    <source>
        <dbReference type="EMBL" id="SEK79639.1"/>
    </source>
</evidence>
<evidence type="ECO:0000256" key="5">
    <source>
        <dbReference type="SAM" id="SignalP"/>
    </source>
</evidence>
<dbReference type="InterPro" id="IPR056823">
    <property type="entry name" value="TEN-like_YD-shell"/>
</dbReference>
<dbReference type="Proteomes" id="UP000182719">
    <property type="component" value="Unassembled WGS sequence"/>
</dbReference>
<evidence type="ECO:0000313" key="8">
    <source>
        <dbReference type="Proteomes" id="UP000182719"/>
    </source>
</evidence>
<evidence type="ECO:0000256" key="1">
    <source>
        <dbReference type="ARBA" id="ARBA00022729"/>
    </source>
</evidence>
<dbReference type="InterPro" id="IPR003587">
    <property type="entry name" value="Hint_dom_N"/>
</dbReference>
<dbReference type="EMBL" id="FOAP01000002">
    <property type="protein sequence ID" value="SEK79639.1"/>
    <property type="molecule type" value="Genomic_DNA"/>
</dbReference>
<dbReference type="Gene3D" id="2.180.10.10">
    <property type="entry name" value="RHS repeat-associated core"/>
    <property type="match status" value="1"/>
</dbReference>
<dbReference type="InterPro" id="IPR028048">
    <property type="entry name" value="Tox-HNH-EHHH"/>
</dbReference>
<dbReference type="SMART" id="SM00306">
    <property type="entry name" value="HintN"/>
    <property type="match status" value="1"/>
</dbReference>
<dbReference type="Pfam" id="PF15657">
    <property type="entry name" value="Tox-HNH-EHHH"/>
    <property type="match status" value="1"/>
</dbReference>
<evidence type="ECO:0000259" key="6">
    <source>
        <dbReference type="SMART" id="SM00306"/>
    </source>
</evidence>
<evidence type="ECO:0000256" key="3">
    <source>
        <dbReference type="SAM" id="Coils"/>
    </source>
</evidence>
<keyword evidence="2" id="KW-0677">Repeat</keyword>
<reference evidence="8" key="1">
    <citation type="submission" date="2016-10" db="EMBL/GenBank/DDBJ databases">
        <authorList>
            <person name="Varghese N."/>
            <person name="Submissions S."/>
        </authorList>
    </citation>
    <scope>NUCLEOTIDE SEQUENCE [LARGE SCALE GENOMIC DNA]</scope>
    <source>
        <strain evidence="8">DSM 17044</strain>
    </source>
</reference>
<feature type="chain" id="PRO_5010162075" evidence="5">
    <location>
        <begin position="29"/>
        <end position="2062"/>
    </location>
</feature>
<dbReference type="NCBIfam" id="TIGR03696">
    <property type="entry name" value="Rhs_assc_core"/>
    <property type="match status" value="1"/>
</dbReference>
<feature type="region of interest" description="Disordered" evidence="4">
    <location>
        <begin position="1944"/>
        <end position="1985"/>
    </location>
</feature>
<sequence>MNLFKRWLGVGKAALGASVLLGPLLGHAQPFADAQVQAPTLAAPQRGSLVGQYAQTAFGPADVVRGTFTLPSPFTVPEDRGLLLASPFPAYSTEHGLSEWGMGWEATLSLSRWKVLGELDFTTDDLNSPWGRLVRGADGNYYPSGLASPLRVEEQGAAHVAVLPDGSRWTFGTQTRVETPRGTYAWYLQEVQDATGRKTRFTYVLNASGRPFLQTVQFGGRGEDFQYRAELEYEPLARAFVDYRSGLPLELDRRVLRVVVLARSALTGTWGERWRYALTYQDGDLGPSFFLAQVQQQFPSGQSAPPVKYGYASPLETLSTASFQRVTALDPLVALFGEDVIQPSQSASLDIDLDGRLDLENPRRHTLLVREDAGFRTEELPAPGPGTHLECRPPESLYNEPRRLMPFWAAAEAHQVVHVQPTPSFSATHFTVCDRAGQLLAQQTLSGDWGLGNNTRLVDLDRDRQPDLLRVYAGGYQILPNTSTGTSLAFGPVRSGGLMPFLTPDTTWVHDMNGDGVADLVGRSEEALIVWYGRGHLEFDPVGQAMPVRYSFGAELSDLENYQLAFVDVNRDGLADLLATQSGFTALFVNTGEDFTEVSFAGQSFFDGTAGAVVPADLRGTGGTQLTSVKWGLAYAVTLDAPGTGLMRSADDGKGSVLRFTYQWSPAVPGAHQRQAILAGLRVEASGQEPLEYAYACAEPTLHPRSRSLLGYGQVTRSGSATAQTLRFFHSEHQSGLFLESSLRDTHTPGLRHYEVRAYDTALFQGLPWKRLKEVRNGWASDAGGPSLEERTEYLAYTADVCPSLTRLHTSQGTLTSERRRAGVPGLGQAMHCLEDRIVLTGQHADSALDFLHEARVTRNTLGLVEKVESVGPTDTLTLQEVVYGPSFNIDRISVPGRGTTRFEFEPGGMQLHRILSPDGSLLKVVDRDPLTDGIRSLLSQHGLAGYYQHFRYDGLERLSKQWDSLGNATEANPSLALAYEYANALEPAALHADLLVQSVTGARRSTVEWTSAAGASLATAERIPEGWTLNGVLWSHPGALETRRYMRPPLPANTVLGSVTHAQLLTDASLVGTTQEAGFGHERAVKARLHVDVERQVETDLALVPGALRREARENGTYTTRHFLDAGQRLIAFEDQAQTHHAYRYDALGRLRAVVLPGGTLHQVSYDGHGRVSRVEREGLSRMENTYEAGTGLLHRRDFLSAAGVAQRSERWTYDALGRKTEELHTDLLTGATQRYRYFYDGATPQNPSVSAHLGVMSAVEGEGYLKTFEYRADGKPTRSILRLDGWRTVETQLLYADNAEVSGQTLILRAADGSVLSSTTQSRQWDTYGRLSRVLVNGATLATFQYDGHGLPASASFPAGESVTIGYEPLTRRRIRLTHSGPGWSTSVQTRFNARDLLDTETFAFGSGNLVRQYGYSAQGFLTSAADAQHAYAYAFDPMGLPTSIDEQGVHRTLVTQGNTLTAGTEVYTFDALGRTVTKGGLTFSYGPHGHLARATRGTSEWRFLYDEAGQRLLKFQGTTPVAAYLEGGAYLEESGLTEPFRFGGQLVGLVKNGTFQLLATDTRGTIIAESAGTPRLASPFGSRDVRPASAPVIDFVEKGFDADLGLIRMGIRDYDPAINRFLTPDPAFLEDPSMCVSSPVECNLYGYANNNPLNYVDPTGKWAETVWDVVSLAAGIQSIASWDSDTTVTTMALDVVGVVADAAAVVVPVVPGGAGTALKGARAADKAVESVRAAERAAEAARAAEKAAEAARAAERAAESARAAEKAAEAARSAEKVNKGADAASTGKACSGGGCGLPDQCFVAGTPVVTSEGLRPIEQLQPGDLVWSRDEGSGVSDWRPVVRTFTTPGQQVLRLELTDAEGQHSVLGVTGEHPFWVREQGWVAASALLPGQQVARAHGGWLKVGSATWEQARATVFNFEVAEFHTYFVGEAGAWVHNTCRPNKTPAPPPPTTRRAAMHQAKRDAGIPVSQQPDKSRRVDMTDKHGKTIRDEKGNAIVTREDIYTTPDGKEVIIQDHSAGHHYNEGGVGDQGPHLNVRPIGDPRNGKVPGTQAHYPFKK</sequence>
<accession>A0A1H7JYK5</accession>
<dbReference type="Gene3D" id="2.170.16.10">
    <property type="entry name" value="Hedgehog/Intein (Hint) domain"/>
    <property type="match status" value="1"/>
</dbReference>
<dbReference type="Pfam" id="PF25023">
    <property type="entry name" value="TEN_YD-shell"/>
    <property type="match status" value="1"/>
</dbReference>
<feature type="domain" description="Hint" evidence="6">
    <location>
        <begin position="1802"/>
        <end position="1901"/>
    </location>
</feature>
<dbReference type="SUPFAM" id="SSF51294">
    <property type="entry name" value="Hedgehog/intein (Hint) domain"/>
    <property type="match status" value="1"/>
</dbReference>
<dbReference type="PANTHER" id="PTHR32305:SF15">
    <property type="entry name" value="PROTEIN RHSA-RELATED"/>
    <property type="match status" value="1"/>
</dbReference>
<feature type="coiled-coil region" evidence="3">
    <location>
        <begin position="1727"/>
        <end position="1777"/>
    </location>
</feature>
<dbReference type="InterPro" id="IPR013517">
    <property type="entry name" value="FG-GAP"/>
</dbReference>
<evidence type="ECO:0000256" key="4">
    <source>
        <dbReference type="SAM" id="MobiDB-lite"/>
    </source>
</evidence>
<dbReference type="NCBIfam" id="TIGR01643">
    <property type="entry name" value="YD_repeat_2x"/>
    <property type="match status" value="2"/>
</dbReference>
<keyword evidence="3" id="KW-0175">Coiled coil</keyword>
<dbReference type="InterPro" id="IPR050708">
    <property type="entry name" value="T6SS_VgrG/RHS"/>
</dbReference>
<gene>
    <name evidence="7" type="ORF">SAMN05444354_102368</name>
</gene>
<dbReference type="InterPro" id="IPR006530">
    <property type="entry name" value="YD"/>
</dbReference>
<proteinExistence type="predicted"/>
<keyword evidence="8" id="KW-1185">Reference proteome</keyword>
<dbReference type="InterPro" id="IPR022385">
    <property type="entry name" value="Rhs_assc_core"/>
</dbReference>
<name>A0A1H7JYK5_STIAU</name>